<proteinExistence type="predicted"/>
<comment type="caution">
    <text evidence="1">The sequence shown here is derived from an EMBL/GenBank/DDBJ whole genome shotgun (WGS) entry which is preliminary data.</text>
</comment>
<dbReference type="AlphaFoldDB" id="A0ABD3VI91"/>
<feature type="non-terminal residue" evidence="1">
    <location>
        <position position="195"/>
    </location>
</feature>
<reference evidence="1 2" key="1">
    <citation type="submission" date="2024-11" db="EMBL/GenBank/DDBJ databases">
        <title>Chromosome-level genome assembly of the freshwater bivalve Anodonta woodiana.</title>
        <authorList>
            <person name="Chen X."/>
        </authorList>
    </citation>
    <scope>NUCLEOTIDE SEQUENCE [LARGE SCALE GENOMIC DNA]</scope>
    <source>
        <strain evidence="1">MN2024</strain>
        <tissue evidence="1">Gills</tissue>
    </source>
</reference>
<organism evidence="1 2">
    <name type="scientific">Sinanodonta woodiana</name>
    <name type="common">Chinese pond mussel</name>
    <name type="synonym">Anodonta woodiana</name>
    <dbReference type="NCBI Taxonomy" id="1069815"/>
    <lineage>
        <taxon>Eukaryota</taxon>
        <taxon>Metazoa</taxon>
        <taxon>Spiralia</taxon>
        <taxon>Lophotrochozoa</taxon>
        <taxon>Mollusca</taxon>
        <taxon>Bivalvia</taxon>
        <taxon>Autobranchia</taxon>
        <taxon>Heteroconchia</taxon>
        <taxon>Palaeoheterodonta</taxon>
        <taxon>Unionida</taxon>
        <taxon>Unionoidea</taxon>
        <taxon>Unionidae</taxon>
        <taxon>Unioninae</taxon>
        <taxon>Sinanodonta</taxon>
    </lineage>
</organism>
<accession>A0ABD3VI91</accession>
<keyword evidence="2" id="KW-1185">Reference proteome</keyword>
<dbReference type="EMBL" id="JBJQND010000011">
    <property type="protein sequence ID" value="KAL3861165.1"/>
    <property type="molecule type" value="Genomic_DNA"/>
</dbReference>
<dbReference type="Proteomes" id="UP001634394">
    <property type="component" value="Unassembled WGS sequence"/>
</dbReference>
<evidence type="ECO:0000313" key="1">
    <source>
        <dbReference type="EMBL" id="KAL3861165.1"/>
    </source>
</evidence>
<gene>
    <name evidence="1" type="ORF">ACJMK2_007230</name>
</gene>
<name>A0ABD3VI91_SINWO</name>
<evidence type="ECO:0008006" key="3">
    <source>
        <dbReference type="Google" id="ProtNLM"/>
    </source>
</evidence>
<evidence type="ECO:0000313" key="2">
    <source>
        <dbReference type="Proteomes" id="UP001634394"/>
    </source>
</evidence>
<protein>
    <recommendedName>
        <fullName evidence="3">F-box domain-containing protein</fullName>
    </recommendedName>
</protein>
<sequence length="195" mass="22681">MEENRDRLLSYLDTFEMEEIKTISNSCRMLKSLSSNVLIFFINQLIFIKTAINIMNKLCLAGVEHRDALQFQFLKTRLDDLKKRIIGDKTRRIHFTIQELRELLNEFLRLHLLAGCAIVNGKLMDNDIDLGEAKAIRHAIKVIEIDLVKLSGSMEGLRYRFEAHVRKIALNLIPETVRILYPVGYSADDWHICSY</sequence>